<feature type="binding site" evidence="5">
    <location>
        <position position="328"/>
    </location>
    <ligand>
        <name>substrate</name>
    </ligand>
</feature>
<dbReference type="FunFam" id="3.20.20.10:FF:000003">
    <property type="entry name" value="Diaminopimelate decarboxylase"/>
    <property type="match status" value="1"/>
</dbReference>
<comment type="cofactor">
    <cofactor evidence="1 5 7 8">
        <name>pyridoxal 5'-phosphate</name>
        <dbReference type="ChEBI" id="CHEBI:597326"/>
    </cofactor>
</comment>
<dbReference type="EMBL" id="CP007646">
    <property type="protein sequence ID" value="AIR10679.1"/>
    <property type="molecule type" value="Genomic_DNA"/>
</dbReference>
<feature type="binding site" evidence="5">
    <location>
        <position position="246"/>
    </location>
    <ligand>
        <name>pyridoxal 5'-phosphate</name>
        <dbReference type="ChEBI" id="CHEBI:597326"/>
    </ligand>
</feature>
<feature type="modified residue" description="N6-(pyridoxal phosphate)lysine" evidence="5 7">
    <location>
        <position position="64"/>
    </location>
</feature>
<keyword evidence="5" id="KW-0028">Amino-acid biosynthesis</keyword>
<dbReference type="GO" id="GO:0008836">
    <property type="term" value="F:diaminopimelate decarboxylase activity"/>
    <property type="evidence" value="ECO:0007669"/>
    <property type="project" value="UniProtKB-UniRule"/>
</dbReference>
<evidence type="ECO:0000256" key="3">
    <source>
        <dbReference type="ARBA" id="ARBA00022898"/>
    </source>
</evidence>
<dbReference type="PANTHER" id="PTHR43727:SF2">
    <property type="entry name" value="GROUP IV DECARBOXYLASE"/>
    <property type="match status" value="1"/>
</dbReference>
<dbReference type="SUPFAM" id="SSF51419">
    <property type="entry name" value="PLP-binding barrel"/>
    <property type="match status" value="1"/>
</dbReference>
<comment type="similarity">
    <text evidence="5">Belongs to the Orn/Lys/Arg decarboxylase class-II family. LysA subfamily.</text>
</comment>
<dbReference type="Proteomes" id="UP000029488">
    <property type="component" value="Chromosome"/>
</dbReference>
<accession>A0A089QC51</accession>
<feature type="binding site" evidence="5">
    <location>
        <position position="388"/>
    </location>
    <ligand>
        <name>substrate</name>
    </ligand>
</feature>
<dbReference type="SUPFAM" id="SSF50621">
    <property type="entry name" value="Alanine racemase C-terminal domain-like"/>
    <property type="match status" value="1"/>
</dbReference>
<dbReference type="KEGG" id="lsj:LSJ_1004c"/>
<dbReference type="UniPathway" id="UPA00034">
    <property type="reaction ID" value="UER00027"/>
</dbReference>
<dbReference type="InterPro" id="IPR009006">
    <property type="entry name" value="Ala_racemase/Decarboxylase_C"/>
</dbReference>
<dbReference type="InterPro" id="IPR029066">
    <property type="entry name" value="PLP-binding_barrel"/>
</dbReference>
<comment type="pathway">
    <text evidence="5 8">Amino-acid biosynthesis; L-lysine biosynthesis via DAP pathway; L-lysine from DL-2,6-diaminopimelate: step 1/1.</text>
</comment>
<dbReference type="PANTHER" id="PTHR43727">
    <property type="entry name" value="DIAMINOPIMELATE DECARBOXYLASE"/>
    <property type="match status" value="1"/>
</dbReference>
<keyword evidence="2 5" id="KW-0210">Decarboxylase</keyword>
<evidence type="ECO:0000259" key="9">
    <source>
        <dbReference type="Pfam" id="PF02784"/>
    </source>
</evidence>
<feature type="domain" description="Orn/DAP/Arg decarboxylase 2 N-terminal" evidence="9">
    <location>
        <begin position="37"/>
        <end position="294"/>
    </location>
</feature>
<feature type="binding site" evidence="5">
    <location>
        <position position="291"/>
    </location>
    <ligand>
        <name>substrate</name>
    </ligand>
</feature>
<feature type="binding site" evidence="5">
    <location>
        <position position="388"/>
    </location>
    <ligand>
        <name>pyridoxal 5'-phosphate</name>
        <dbReference type="ChEBI" id="CHEBI:597326"/>
    </ligand>
</feature>
<comment type="function">
    <text evidence="5">Specifically catalyzes the decarboxylation of meso-diaminopimelate (meso-DAP) to L-lysine.</text>
</comment>
<evidence type="ECO:0000256" key="4">
    <source>
        <dbReference type="ARBA" id="ARBA00023239"/>
    </source>
</evidence>
<dbReference type="InterPro" id="IPR022644">
    <property type="entry name" value="De-COase2_N"/>
</dbReference>
<feature type="binding site" evidence="5">
    <location>
        <position position="360"/>
    </location>
    <ligand>
        <name>substrate</name>
    </ligand>
</feature>
<proteinExistence type="inferred from homology"/>
<evidence type="ECO:0000256" key="7">
    <source>
        <dbReference type="PIRSR" id="PIRSR600183-50"/>
    </source>
</evidence>
<evidence type="ECO:0000256" key="8">
    <source>
        <dbReference type="RuleBase" id="RU003738"/>
    </source>
</evidence>
<dbReference type="EC" id="4.1.1.20" evidence="5 6"/>
<keyword evidence="5 8" id="KW-0457">Lysine biosynthesis</keyword>
<evidence type="ECO:0000256" key="5">
    <source>
        <dbReference type="HAMAP-Rule" id="MF_02120"/>
    </source>
</evidence>
<evidence type="ECO:0000256" key="1">
    <source>
        <dbReference type="ARBA" id="ARBA00001933"/>
    </source>
</evidence>
<dbReference type="HAMAP" id="MF_02120">
    <property type="entry name" value="LysA"/>
    <property type="match status" value="1"/>
</dbReference>
<dbReference type="AlphaFoldDB" id="A0A089QC51"/>
<dbReference type="GO" id="GO:0009089">
    <property type="term" value="P:lysine biosynthetic process via diaminopimelate"/>
    <property type="evidence" value="ECO:0007669"/>
    <property type="project" value="UniProtKB-UniRule"/>
</dbReference>
<keyword evidence="3 5" id="KW-0663">Pyridoxal phosphate</keyword>
<organism evidence="10 11">
    <name type="scientific">Ligilactobacillus salivarius</name>
    <dbReference type="NCBI Taxonomy" id="1624"/>
    <lineage>
        <taxon>Bacteria</taxon>
        <taxon>Bacillati</taxon>
        <taxon>Bacillota</taxon>
        <taxon>Bacilli</taxon>
        <taxon>Lactobacillales</taxon>
        <taxon>Lactobacillaceae</taxon>
        <taxon>Ligilactobacillus</taxon>
    </lineage>
</organism>
<reference evidence="10 11" key="1">
    <citation type="journal article" date="2014" name="BMC Genomics">
        <title>Unusual genome complexity in Lactobacillus salivarius JCM1046.</title>
        <authorList>
            <person name="Raftis E.J."/>
            <person name="Forde B.M."/>
            <person name="Claesson M.J."/>
            <person name="O'Toole P.W."/>
        </authorList>
    </citation>
    <scope>NUCLEOTIDE SEQUENCE [LARGE SCALE GENOMIC DNA]</scope>
    <source>
        <strain evidence="10 11">JCM1046</strain>
    </source>
</reference>
<sequence length="430" mass="47024">MKREIPVNSEGHYTIGGLDSLELAKEFGTPTIVYDVAKIKEQIAKFKAGFEEENVKYHISYASKAFSSLAMYDLVAKSGIGSDVVSGGELYAALKGGMDPQELEFHGNNKSRAELEMAVDSNVGYIIVDNFYEIDLLNKVLTEKNKTADILLRLAPGIHAETHEYISTGQAKSKFGFDLQSGQASEALEKTLANPRFKVLGVHSHIGSQIFATAGFVEAAKKLMDFLSAWKEKYDFTAEVLNLGGGFGIRYTDQDEPLDVKDFVKIIVEAVKEKSKELNYPMPAIWIEPGRSVVGEAGVSLYTVGSRKDVEGVGSFVAVDGGMGDNIRPALYGAEYDAVLAKDPNAPIAQNASIVGKFCESGDILIKDYDFPKTEPGDVIAMLSTGAYGYVMASNYNRNPRPAIVFVEDGKARLVVKRESYEDMIRNEIL</sequence>
<dbReference type="InterPro" id="IPR002986">
    <property type="entry name" value="DAP_deCOOHase_LysA"/>
</dbReference>
<dbReference type="PRINTS" id="PR01181">
    <property type="entry name" value="DAPDCRBXLASE"/>
</dbReference>
<evidence type="ECO:0000256" key="6">
    <source>
        <dbReference type="NCBIfam" id="TIGR01048"/>
    </source>
</evidence>
<dbReference type="Gene3D" id="3.20.20.10">
    <property type="entry name" value="Alanine racemase"/>
    <property type="match status" value="1"/>
</dbReference>
<dbReference type="Gene3D" id="2.40.37.10">
    <property type="entry name" value="Lyase, Ornithine Decarboxylase, Chain A, domain 1"/>
    <property type="match status" value="1"/>
</dbReference>
<name>A0A089QC51_9LACO</name>
<feature type="binding site" evidence="5">
    <location>
        <position position="332"/>
    </location>
    <ligand>
        <name>substrate</name>
    </ligand>
</feature>
<comment type="subunit">
    <text evidence="5">Homodimer.</text>
</comment>
<feature type="binding site" evidence="5">
    <location>
        <begin position="288"/>
        <end position="291"/>
    </location>
    <ligand>
        <name>pyridoxal 5'-phosphate</name>
        <dbReference type="ChEBI" id="CHEBI:597326"/>
    </ligand>
</feature>
<dbReference type="InterPro" id="IPR000183">
    <property type="entry name" value="Orn/DAP/Arg_de-COase"/>
</dbReference>
<feature type="active site" description="Proton donor" evidence="7">
    <location>
        <position position="359"/>
    </location>
</feature>
<dbReference type="PRINTS" id="PR01179">
    <property type="entry name" value="ODADCRBXLASE"/>
</dbReference>
<dbReference type="RefSeq" id="WP_044004939.1">
    <property type="nucleotide sequence ID" value="NZ_CP007646.1"/>
</dbReference>
<dbReference type="CDD" id="cd06828">
    <property type="entry name" value="PLPDE_III_DapDC"/>
    <property type="match status" value="1"/>
</dbReference>
<dbReference type="GO" id="GO:0030170">
    <property type="term" value="F:pyridoxal phosphate binding"/>
    <property type="evidence" value="ECO:0007669"/>
    <property type="project" value="UniProtKB-UniRule"/>
</dbReference>
<protein>
    <recommendedName>
        <fullName evidence="5 6">Diaminopimelate decarboxylase</fullName>
        <shortName evidence="5">DAP decarboxylase</shortName>
        <shortName evidence="5">DAPDC</shortName>
        <ecNumber evidence="5 6">4.1.1.20</ecNumber>
    </recommendedName>
</protein>
<dbReference type="NCBIfam" id="TIGR01048">
    <property type="entry name" value="lysA"/>
    <property type="match status" value="1"/>
</dbReference>
<dbReference type="Pfam" id="PF02784">
    <property type="entry name" value="Orn_Arg_deC_N"/>
    <property type="match status" value="1"/>
</dbReference>
<keyword evidence="4 5" id="KW-0456">Lyase</keyword>
<comment type="catalytic activity">
    <reaction evidence="5 8">
        <text>meso-2,6-diaminopimelate + H(+) = L-lysine + CO2</text>
        <dbReference type="Rhea" id="RHEA:15101"/>
        <dbReference type="ChEBI" id="CHEBI:15378"/>
        <dbReference type="ChEBI" id="CHEBI:16526"/>
        <dbReference type="ChEBI" id="CHEBI:32551"/>
        <dbReference type="ChEBI" id="CHEBI:57791"/>
        <dbReference type="EC" id="4.1.1.20"/>
    </reaction>
</comment>
<evidence type="ECO:0000313" key="11">
    <source>
        <dbReference type="Proteomes" id="UP000029488"/>
    </source>
</evidence>
<gene>
    <name evidence="5 10" type="primary">lysA</name>
    <name evidence="10" type="ORF">LSJ_1004c</name>
</gene>
<evidence type="ECO:0000256" key="2">
    <source>
        <dbReference type="ARBA" id="ARBA00022793"/>
    </source>
</evidence>
<evidence type="ECO:0000313" key="10">
    <source>
        <dbReference type="EMBL" id="AIR10679.1"/>
    </source>
</evidence>